<evidence type="ECO:0000256" key="2">
    <source>
        <dbReference type="SAM" id="SignalP"/>
    </source>
</evidence>
<organism evidence="3 4">
    <name type="scientific">Exophiala mesophila</name>
    <name type="common">Black yeast-like fungus</name>
    <dbReference type="NCBI Taxonomy" id="212818"/>
    <lineage>
        <taxon>Eukaryota</taxon>
        <taxon>Fungi</taxon>
        <taxon>Dikarya</taxon>
        <taxon>Ascomycota</taxon>
        <taxon>Pezizomycotina</taxon>
        <taxon>Eurotiomycetes</taxon>
        <taxon>Chaetothyriomycetidae</taxon>
        <taxon>Chaetothyriales</taxon>
        <taxon>Herpotrichiellaceae</taxon>
        <taxon>Exophiala</taxon>
    </lineage>
</organism>
<proteinExistence type="predicted"/>
<dbReference type="OrthoDB" id="25896at2759"/>
<gene>
    <name evidence="3" type="ORF">B0A52_09133</name>
</gene>
<feature type="compositionally biased region" description="Polar residues" evidence="1">
    <location>
        <begin position="240"/>
        <end position="250"/>
    </location>
</feature>
<feature type="chain" id="PRO_5019314105" evidence="2">
    <location>
        <begin position="21"/>
        <end position="559"/>
    </location>
</feature>
<keyword evidence="2" id="KW-0732">Signal</keyword>
<reference evidence="3 4" key="1">
    <citation type="submission" date="2017-03" db="EMBL/GenBank/DDBJ databases">
        <title>Genomes of endolithic fungi from Antarctica.</title>
        <authorList>
            <person name="Coleine C."/>
            <person name="Masonjones S."/>
            <person name="Stajich J.E."/>
        </authorList>
    </citation>
    <scope>NUCLEOTIDE SEQUENCE [LARGE SCALE GENOMIC DNA]</scope>
    <source>
        <strain evidence="3 4">CCFEE 6314</strain>
    </source>
</reference>
<feature type="compositionally biased region" description="Polar residues" evidence="1">
    <location>
        <begin position="197"/>
        <end position="214"/>
    </location>
</feature>
<dbReference type="Proteomes" id="UP000288859">
    <property type="component" value="Unassembled WGS sequence"/>
</dbReference>
<feature type="compositionally biased region" description="Low complexity" evidence="1">
    <location>
        <begin position="272"/>
        <end position="296"/>
    </location>
</feature>
<feature type="region of interest" description="Disordered" evidence="1">
    <location>
        <begin position="168"/>
        <end position="318"/>
    </location>
</feature>
<feature type="region of interest" description="Disordered" evidence="1">
    <location>
        <begin position="530"/>
        <end position="559"/>
    </location>
</feature>
<protein>
    <submittedName>
        <fullName evidence="3">Uncharacterized protein</fullName>
    </submittedName>
</protein>
<name>A0A438MWP2_EXOME</name>
<sequence>MSGVGEILAIVSCVAGLIQAYDAGARVVKQIKQRRQAHGALPPSDLLEESIEKGRVEITKMVEEGNKRFGPSFEEGDSKQSPRAPEGILLKLTSFTAIAQMALMRVTIATQQALLAGLTQARDDDGIIDFDDCIDTSDQGRNEALLALHALFQRKLEEDMQRKKLVTEQAQRAGESPKDLKPPPYQPQAIPSDSRRLPTSTHPTEPTPAANSNTRIKKSKTFSEVLFRRKSSNESPPKPTSTSLASKGLTQQISPQQSQQEIVHVNPVTRCNTTNSTTSNATWSSGSSGTSDVTLGRPTSMGRPNSIASSVGSPTRRDTAMSTISSMSSISGMTAISAVSSMSSLSTATHIAKYGGCCKYAYELREGKVKKALMLQVQGFYGTGGGRFVCYSNKCEFSGPALKDKGGYKMFDKALTARCGLRYHWLFLAKSHVQQLDSRYTSYRCLPCLLSREDSVIYHDEGELFEHLVEHQGTYLGNTKLEGRLKFTNHGAFACADSDSDIEYPEPIPAAPVESSEKEIAVVVSATVAAGRSKPEESRTPPPRTAYTYDEQPDDNPWL</sequence>
<feature type="compositionally biased region" description="Polar residues" evidence="1">
    <location>
        <begin position="302"/>
        <end position="313"/>
    </location>
</feature>
<evidence type="ECO:0000313" key="3">
    <source>
        <dbReference type="EMBL" id="RVX67352.1"/>
    </source>
</evidence>
<evidence type="ECO:0000313" key="4">
    <source>
        <dbReference type="Proteomes" id="UP000288859"/>
    </source>
</evidence>
<comment type="caution">
    <text evidence="3">The sequence shown here is derived from an EMBL/GenBank/DDBJ whole genome shotgun (WGS) entry which is preliminary data.</text>
</comment>
<dbReference type="EMBL" id="NAJM01000049">
    <property type="protein sequence ID" value="RVX67352.1"/>
    <property type="molecule type" value="Genomic_DNA"/>
</dbReference>
<accession>A0A438MWP2</accession>
<dbReference type="AlphaFoldDB" id="A0A438MWP2"/>
<evidence type="ECO:0000256" key="1">
    <source>
        <dbReference type="SAM" id="MobiDB-lite"/>
    </source>
</evidence>
<feature type="signal peptide" evidence="2">
    <location>
        <begin position="1"/>
        <end position="20"/>
    </location>
</feature>
<feature type="compositionally biased region" description="Low complexity" evidence="1">
    <location>
        <begin position="251"/>
        <end position="260"/>
    </location>
</feature>